<sequence>YITVSDLDYFDYKYRIVWSEIEQTQHVEQIHHNSVRECIKYLGIERPLEIHHIGELPARTGIGSSSAFTVGMLRALGCKDVADTAIHLEQDILKENVGCQDQILTAHGGFCRIVFSKDGYVVEELDYGNLEDYLMLFFTGFQRTASEIVHHQLMDMPNKVGEMQEIQKITDKALVALDNGHYTRLGALLHDSWEIKKTLSPLITTPEIDNMYDTALKHGALGGKICGAGGGGFMLLFVEPDNQYEVQEALDGYLHVPFRFSHKGTEII</sequence>
<dbReference type="PANTHER" id="PTHR32463">
    <property type="entry name" value="L-FUCOSE KINASE"/>
    <property type="match status" value="1"/>
</dbReference>
<evidence type="ECO:0000256" key="3">
    <source>
        <dbReference type="ARBA" id="ARBA00022777"/>
    </source>
</evidence>
<feature type="domain" description="GHMP kinase C-terminal" evidence="7">
    <location>
        <begin position="174"/>
        <end position="251"/>
    </location>
</feature>
<evidence type="ECO:0000256" key="2">
    <source>
        <dbReference type="ARBA" id="ARBA00022741"/>
    </source>
</evidence>
<dbReference type="EMBL" id="LAZR01036661">
    <property type="protein sequence ID" value="KKL24263.1"/>
    <property type="molecule type" value="Genomic_DNA"/>
</dbReference>
<comment type="similarity">
    <text evidence="5">Belongs to the GHMP kinase family.</text>
</comment>
<reference evidence="8" key="1">
    <citation type="journal article" date="2015" name="Nature">
        <title>Complex archaea that bridge the gap between prokaryotes and eukaryotes.</title>
        <authorList>
            <person name="Spang A."/>
            <person name="Saw J.H."/>
            <person name="Jorgensen S.L."/>
            <person name="Zaremba-Niedzwiedzka K."/>
            <person name="Martijn J."/>
            <person name="Lind A.E."/>
            <person name="van Eijk R."/>
            <person name="Schleper C."/>
            <person name="Guy L."/>
            <person name="Ettema T.J."/>
        </authorList>
    </citation>
    <scope>NUCLEOTIDE SEQUENCE</scope>
</reference>
<evidence type="ECO:0000259" key="6">
    <source>
        <dbReference type="Pfam" id="PF00288"/>
    </source>
</evidence>
<dbReference type="InterPro" id="IPR001174">
    <property type="entry name" value="HddA/FKP"/>
</dbReference>
<keyword evidence="1" id="KW-0808">Transferase</keyword>
<proteinExistence type="inferred from homology"/>
<dbReference type="InterPro" id="IPR020568">
    <property type="entry name" value="Ribosomal_Su5_D2-typ_SF"/>
</dbReference>
<keyword evidence="4" id="KW-0067">ATP-binding</keyword>
<evidence type="ECO:0000256" key="4">
    <source>
        <dbReference type="ARBA" id="ARBA00022840"/>
    </source>
</evidence>
<dbReference type="Gene3D" id="3.30.230.120">
    <property type="match status" value="1"/>
</dbReference>
<keyword evidence="2" id="KW-0547">Nucleotide-binding</keyword>
<feature type="non-terminal residue" evidence="8">
    <location>
        <position position="1"/>
    </location>
</feature>
<dbReference type="Pfam" id="PF08544">
    <property type="entry name" value="GHMP_kinases_C"/>
    <property type="match status" value="1"/>
</dbReference>
<dbReference type="InterPro" id="IPR052203">
    <property type="entry name" value="GHMP_Kinase-Related"/>
</dbReference>
<dbReference type="InterPro" id="IPR036554">
    <property type="entry name" value="GHMP_kinase_C_sf"/>
</dbReference>
<dbReference type="SUPFAM" id="SSF54211">
    <property type="entry name" value="Ribosomal protein S5 domain 2-like"/>
    <property type="match status" value="1"/>
</dbReference>
<dbReference type="PANTHER" id="PTHR32463:SF0">
    <property type="entry name" value="L-FUCOSE KINASE"/>
    <property type="match status" value="1"/>
</dbReference>
<evidence type="ECO:0000259" key="7">
    <source>
        <dbReference type="Pfam" id="PF08544"/>
    </source>
</evidence>
<dbReference type="InterPro" id="IPR013750">
    <property type="entry name" value="GHMP_kinase_C_dom"/>
</dbReference>
<evidence type="ECO:0000313" key="8">
    <source>
        <dbReference type="EMBL" id="KKL24263.1"/>
    </source>
</evidence>
<dbReference type="InterPro" id="IPR006204">
    <property type="entry name" value="GHMP_kinase_N_dom"/>
</dbReference>
<dbReference type="AlphaFoldDB" id="A0A0F9EK66"/>
<dbReference type="Pfam" id="PF00288">
    <property type="entry name" value="GHMP_kinases_N"/>
    <property type="match status" value="1"/>
</dbReference>
<dbReference type="GO" id="GO:0050201">
    <property type="term" value="F:fucokinase activity"/>
    <property type="evidence" value="ECO:0007669"/>
    <property type="project" value="TreeGrafter"/>
</dbReference>
<dbReference type="PRINTS" id="PR00960">
    <property type="entry name" value="LMBPPROTEIN"/>
</dbReference>
<evidence type="ECO:0008006" key="9">
    <source>
        <dbReference type="Google" id="ProtNLM"/>
    </source>
</evidence>
<dbReference type="SUPFAM" id="SSF55060">
    <property type="entry name" value="GHMP Kinase, C-terminal domain"/>
    <property type="match status" value="1"/>
</dbReference>
<protein>
    <recommendedName>
        <fullName evidence="9">GHMP kinase</fullName>
    </recommendedName>
</protein>
<dbReference type="GO" id="GO:0042352">
    <property type="term" value="P:GDP-L-fucose salvage"/>
    <property type="evidence" value="ECO:0007669"/>
    <property type="project" value="TreeGrafter"/>
</dbReference>
<feature type="domain" description="GHMP kinase N-terminal" evidence="6">
    <location>
        <begin position="35"/>
        <end position="109"/>
    </location>
</feature>
<comment type="caution">
    <text evidence="8">The sequence shown here is derived from an EMBL/GenBank/DDBJ whole genome shotgun (WGS) entry which is preliminary data.</text>
</comment>
<organism evidence="8">
    <name type="scientific">marine sediment metagenome</name>
    <dbReference type="NCBI Taxonomy" id="412755"/>
    <lineage>
        <taxon>unclassified sequences</taxon>
        <taxon>metagenomes</taxon>
        <taxon>ecological metagenomes</taxon>
    </lineage>
</organism>
<dbReference type="GO" id="GO:0005524">
    <property type="term" value="F:ATP binding"/>
    <property type="evidence" value="ECO:0007669"/>
    <property type="project" value="UniProtKB-KW"/>
</dbReference>
<name>A0A0F9EK66_9ZZZZ</name>
<evidence type="ECO:0000256" key="1">
    <source>
        <dbReference type="ARBA" id="ARBA00022679"/>
    </source>
</evidence>
<evidence type="ECO:0000256" key="5">
    <source>
        <dbReference type="ARBA" id="ARBA00038121"/>
    </source>
</evidence>
<accession>A0A0F9EK66</accession>
<gene>
    <name evidence="8" type="ORF">LCGC14_2417060</name>
</gene>
<keyword evidence="3" id="KW-0418">Kinase</keyword>